<evidence type="ECO:0000313" key="2">
    <source>
        <dbReference type="EMBL" id="EZF77882.1"/>
    </source>
</evidence>
<gene>
    <name evidence="2" type="ORF">H105_01012</name>
</gene>
<dbReference type="AlphaFoldDB" id="A0A022Y4I7"/>
<keyword evidence="3" id="KW-1185">Reference proteome</keyword>
<evidence type="ECO:0000256" key="1">
    <source>
        <dbReference type="SAM" id="MobiDB-lite"/>
    </source>
</evidence>
<organism evidence="2 3">
    <name type="scientific">Trichophyton soudanense CBS 452.61</name>
    <dbReference type="NCBI Taxonomy" id="1215331"/>
    <lineage>
        <taxon>Eukaryota</taxon>
        <taxon>Fungi</taxon>
        <taxon>Dikarya</taxon>
        <taxon>Ascomycota</taxon>
        <taxon>Pezizomycotina</taxon>
        <taxon>Eurotiomycetes</taxon>
        <taxon>Eurotiomycetidae</taxon>
        <taxon>Onygenales</taxon>
        <taxon>Arthrodermataceae</taxon>
        <taxon>Trichophyton</taxon>
    </lineage>
</organism>
<feature type="region of interest" description="Disordered" evidence="1">
    <location>
        <begin position="64"/>
        <end position="106"/>
    </location>
</feature>
<feature type="compositionally biased region" description="Basic and acidic residues" evidence="1">
    <location>
        <begin position="86"/>
        <end position="95"/>
    </location>
</feature>
<sequence>MGVFPSAAQHDVQDVSEKQVRWMPDVGVLIGQPPLRKRAISMCEVGILQPKAVIFSLRSYSWSSIENQPGDSSTSTPCSMRRHDKAKLGLTEKRRTGGKPSSRSPGKSKYFVVYAAANNMYLQRIQSTTVDSLSMGWPS</sequence>
<protein>
    <submittedName>
        <fullName evidence="2">Uncharacterized protein</fullName>
    </submittedName>
</protein>
<reference evidence="2 3" key="1">
    <citation type="submission" date="2014-02" db="EMBL/GenBank/DDBJ databases">
        <title>The Genome Sequence of Trichophyton rubrum (morphotype soudanense) CBS 452.61.</title>
        <authorList>
            <consortium name="The Broad Institute Genomics Platform"/>
            <person name="Cuomo C.A."/>
            <person name="White T.C."/>
            <person name="Graser Y."/>
            <person name="Martinez-Rossi N."/>
            <person name="Heitman J."/>
            <person name="Young S.K."/>
            <person name="Zeng Q."/>
            <person name="Gargeya S."/>
            <person name="Abouelleil A."/>
            <person name="Alvarado L."/>
            <person name="Chapman S.B."/>
            <person name="Gainer-Dewar J."/>
            <person name="Goldberg J."/>
            <person name="Griggs A."/>
            <person name="Gujja S."/>
            <person name="Hansen M."/>
            <person name="Howarth C."/>
            <person name="Imamovic A."/>
            <person name="Larimer J."/>
            <person name="Martinez D."/>
            <person name="Murphy C."/>
            <person name="Pearson M.D."/>
            <person name="Persinoti G."/>
            <person name="Poon T."/>
            <person name="Priest M."/>
            <person name="Roberts A.D."/>
            <person name="Saif S."/>
            <person name="Shea T.D."/>
            <person name="Sykes S.N."/>
            <person name="Wortman J."/>
            <person name="Nusbaum C."/>
            <person name="Birren B."/>
        </authorList>
    </citation>
    <scope>NUCLEOTIDE SEQUENCE [LARGE SCALE GENOMIC DNA]</scope>
    <source>
        <strain evidence="2 3">CBS 452.61</strain>
    </source>
</reference>
<accession>A0A022Y4I7</accession>
<feature type="compositionally biased region" description="Polar residues" evidence="1">
    <location>
        <begin position="64"/>
        <end position="78"/>
    </location>
</feature>
<evidence type="ECO:0000313" key="3">
    <source>
        <dbReference type="Proteomes" id="UP000023623"/>
    </source>
</evidence>
<name>A0A022Y4I7_TRISD</name>
<proteinExistence type="predicted"/>
<dbReference type="EMBL" id="KK208738">
    <property type="protein sequence ID" value="EZF77882.1"/>
    <property type="molecule type" value="Genomic_DNA"/>
</dbReference>
<dbReference type="Proteomes" id="UP000023623">
    <property type="component" value="Unassembled WGS sequence"/>
</dbReference>
<dbReference type="HOGENOM" id="CLU_1846549_0_0_1"/>